<dbReference type="SUPFAM" id="SSF53474">
    <property type="entry name" value="alpha/beta-Hydrolases"/>
    <property type="match status" value="1"/>
</dbReference>
<dbReference type="GO" id="GO:0008970">
    <property type="term" value="F:phospholipase A1 activity"/>
    <property type="evidence" value="ECO:0007669"/>
    <property type="project" value="InterPro"/>
</dbReference>
<dbReference type="PANTHER" id="PTHR46483">
    <property type="entry name" value="PHOSPHOLIPASE A1 PLIP2, CHLOROPLASTIC"/>
    <property type="match status" value="1"/>
</dbReference>
<feature type="compositionally biased region" description="Polar residues" evidence="1">
    <location>
        <begin position="7"/>
        <end position="18"/>
    </location>
</feature>
<reference evidence="3" key="1">
    <citation type="submission" date="2020-01" db="EMBL/GenBank/DDBJ databases">
        <title>Genome sequence of Kobresia littledalei, the first chromosome-level genome in the family Cyperaceae.</title>
        <authorList>
            <person name="Qu G."/>
        </authorList>
    </citation>
    <scope>NUCLEOTIDE SEQUENCE</scope>
    <source>
        <strain evidence="3">C.B.Clarke</strain>
        <tissue evidence="3">Leaf</tissue>
    </source>
</reference>
<accession>A0A833R473</accession>
<evidence type="ECO:0000313" key="3">
    <source>
        <dbReference type="EMBL" id="KAF3334989.1"/>
    </source>
</evidence>
<sequence length="633" mass="70846">MAVTTLPGISSSSLTKESPSGFRRCRSEPLLRCSVQAPRASATLKSTRSVPRFLFNLPKPVRSILFETEEGIDLNELGSGEEAGRKKEKANWTEKLLELRRRWRGDEEREGEMDCYCSVSYDSEEELEEQRGEIVWDQDSFARLLARVPWTEAKLFCQLAYLCNMAYVIPEIKENDLKKYYGLRFVTSSLEKKSGLPVIKSKARLDSIKVGAPNYSSCFDGDDDGPQPRRPVRSSIMYHIAALAASYVHSRAQGFLSKRNQSPDQVKPSGIAGPTSNRLYNAEVAAYMAASTVTAVVAAQENARKEAAEDLSSVKSSPCEWFVCDDRGTRTRNFIIQGSDSLESWQANLFFEPTEFEARVLVHRGIYEAAKGMYQQLMPEISSHIQQYGKRARLRFSGHSLGGSLALLVSLILLTRGAVELSMILPVVTFGAPSVFCGGQKILEILGLEEEFVRSVMMHRDIVPRAFSCSYPNQVAMVLKRLNGVFRTHHCLNNEKLLYAPLGKTYIIQPDVRLSPPHPLLPEGAAFYMLEKEYMPSKLAFASALHAFMNSPHPLETLSDLKAYGSDGTILRDHESSNYFRAIDGVLSLHTRTVVSRPKEERLTNWWPLIAGNRKGNGILHRCNSGKELVGEL</sequence>
<name>A0A833R473_9POAL</name>
<dbReference type="InterPro" id="IPR029058">
    <property type="entry name" value="AB_hydrolase_fold"/>
</dbReference>
<dbReference type="EMBL" id="SWLB01000009">
    <property type="protein sequence ID" value="KAF3334989.1"/>
    <property type="molecule type" value="Genomic_DNA"/>
</dbReference>
<gene>
    <name evidence="3" type="ORF">FCM35_KLT21593</name>
</gene>
<organism evidence="3 4">
    <name type="scientific">Carex littledalei</name>
    <dbReference type="NCBI Taxonomy" id="544730"/>
    <lineage>
        <taxon>Eukaryota</taxon>
        <taxon>Viridiplantae</taxon>
        <taxon>Streptophyta</taxon>
        <taxon>Embryophyta</taxon>
        <taxon>Tracheophyta</taxon>
        <taxon>Spermatophyta</taxon>
        <taxon>Magnoliopsida</taxon>
        <taxon>Liliopsida</taxon>
        <taxon>Poales</taxon>
        <taxon>Cyperaceae</taxon>
        <taxon>Cyperoideae</taxon>
        <taxon>Cariceae</taxon>
        <taxon>Carex</taxon>
        <taxon>Carex subgen. Euthyceras</taxon>
    </lineage>
</organism>
<dbReference type="CDD" id="cd00519">
    <property type="entry name" value="Lipase_3"/>
    <property type="match status" value="1"/>
</dbReference>
<dbReference type="InterPro" id="IPR002921">
    <property type="entry name" value="Fungal_lipase-type"/>
</dbReference>
<protein>
    <submittedName>
        <fullName evidence="3">Lipase class 3 family protein-like protein</fullName>
    </submittedName>
</protein>
<proteinExistence type="predicted"/>
<evidence type="ECO:0000313" key="4">
    <source>
        <dbReference type="Proteomes" id="UP000623129"/>
    </source>
</evidence>
<dbReference type="Gene3D" id="3.40.50.1820">
    <property type="entry name" value="alpha/beta hydrolase"/>
    <property type="match status" value="1"/>
</dbReference>
<dbReference type="GO" id="GO:0006629">
    <property type="term" value="P:lipid metabolic process"/>
    <property type="evidence" value="ECO:0007669"/>
    <property type="project" value="InterPro"/>
</dbReference>
<dbReference type="AlphaFoldDB" id="A0A833R473"/>
<dbReference type="PANTHER" id="PTHR46483:SF1">
    <property type="entry name" value="PHOSPHOLIPASE A1 PLIP1, CHLOROPLASTIC"/>
    <property type="match status" value="1"/>
</dbReference>
<dbReference type="InterPro" id="IPR043367">
    <property type="entry name" value="PLIP1/2/3"/>
</dbReference>
<comment type="caution">
    <text evidence="3">The sequence shown here is derived from an EMBL/GenBank/DDBJ whole genome shotgun (WGS) entry which is preliminary data.</text>
</comment>
<dbReference type="OrthoDB" id="438440at2759"/>
<feature type="region of interest" description="Disordered" evidence="1">
    <location>
        <begin position="1"/>
        <end position="23"/>
    </location>
</feature>
<evidence type="ECO:0000259" key="2">
    <source>
        <dbReference type="Pfam" id="PF01764"/>
    </source>
</evidence>
<feature type="domain" description="Fungal lipase-type" evidence="2">
    <location>
        <begin position="335"/>
        <end position="469"/>
    </location>
</feature>
<keyword evidence="4" id="KW-1185">Reference proteome</keyword>
<dbReference type="Proteomes" id="UP000623129">
    <property type="component" value="Unassembled WGS sequence"/>
</dbReference>
<dbReference type="Pfam" id="PF01764">
    <property type="entry name" value="Lipase_3"/>
    <property type="match status" value="1"/>
</dbReference>
<evidence type="ECO:0000256" key="1">
    <source>
        <dbReference type="SAM" id="MobiDB-lite"/>
    </source>
</evidence>